<dbReference type="OrthoDB" id="5877320at2"/>
<dbReference type="RefSeq" id="WP_039983959.1">
    <property type="nucleotide sequence ID" value="NZ_BAOJ01000422.1"/>
</dbReference>
<evidence type="ECO:0000313" key="3">
    <source>
        <dbReference type="Proteomes" id="UP000321922"/>
    </source>
</evidence>
<accession>A0A511QE12</accession>
<keyword evidence="1" id="KW-0732">Signal</keyword>
<feature type="signal peptide" evidence="1">
    <location>
        <begin position="1"/>
        <end position="21"/>
    </location>
</feature>
<reference evidence="2 3" key="1">
    <citation type="submission" date="2019-07" db="EMBL/GenBank/DDBJ databases">
        <title>Whole genome shotgun sequence of Vibrio sagamiensis NBRC 104589.</title>
        <authorList>
            <person name="Hosoyama A."/>
            <person name="Uohara A."/>
            <person name="Ohji S."/>
            <person name="Ichikawa N."/>
        </authorList>
    </citation>
    <scope>NUCLEOTIDE SEQUENCE [LARGE SCALE GENOMIC DNA]</scope>
    <source>
        <strain evidence="2 3">NBRC 104589</strain>
    </source>
</reference>
<comment type="caution">
    <text evidence="2">The sequence shown here is derived from an EMBL/GenBank/DDBJ whole genome shotgun (WGS) entry which is preliminary data.</text>
</comment>
<evidence type="ECO:0000313" key="2">
    <source>
        <dbReference type="EMBL" id="GEM75548.1"/>
    </source>
</evidence>
<dbReference type="Proteomes" id="UP000321922">
    <property type="component" value="Unassembled WGS sequence"/>
</dbReference>
<keyword evidence="3" id="KW-1185">Reference proteome</keyword>
<dbReference type="EMBL" id="BJXJ01000013">
    <property type="protein sequence ID" value="GEM75548.1"/>
    <property type="molecule type" value="Genomic_DNA"/>
</dbReference>
<protein>
    <submittedName>
        <fullName evidence="2">Uncharacterized protein</fullName>
    </submittedName>
</protein>
<evidence type="ECO:0000256" key="1">
    <source>
        <dbReference type="SAM" id="SignalP"/>
    </source>
</evidence>
<sequence length="118" mass="13241">MQIKLISVASLLLLVSSSSLASYIEVLDDPQQSTYHLSKYCFEELQQLKVQSPNAWVGLTEYVEYSHGAYGFNYRVYHALSYFDTEELAVIRLDATPVPPPIPADASSYLYSCSTDMS</sequence>
<name>A0A511QE12_9VIBR</name>
<dbReference type="AlphaFoldDB" id="A0A511QE12"/>
<proteinExistence type="predicted"/>
<feature type="chain" id="PRO_5021792677" evidence="1">
    <location>
        <begin position="22"/>
        <end position="118"/>
    </location>
</feature>
<organism evidence="2 3">
    <name type="scientific">Vibrio sagamiensis NBRC 104589</name>
    <dbReference type="NCBI Taxonomy" id="1219064"/>
    <lineage>
        <taxon>Bacteria</taxon>
        <taxon>Pseudomonadati</taxon>
        <taxon>Pseudomonadota</taxon>
        <taxon>Gammaproteobacteria</taxon>
        <taxon>Vibrionales</taxon>
        <taxon>Vibrionaceae</taxon>
        <taxon>Vibrio</taxon>
    </lineage>
</organism>
<gene>
    <name evidence="2" type="ORF">VSA01S_16600</name>
</gene>